<feature type="domain" description="CRAL-TRIO" evidence="1">
    <location>
        <begin position="144"/>
        <end position="309"/>
    </location>
</feature>
<dbReference type="EMBL" id="CADEBC010000045">
    <property type="protein sequence ID" value="CAB3220128.1"/>
    <property type="molecule type" value="Genomic_DNA"/>
</dbReference>
<accession>A0A8S0YLE7</accession>
<dbReference type="CDD" id="cd00170">
    <property type="entry name" value="SEC14"/>
    <property type="match status" value="1"/>
</dbReference>
<dbReference type="GO" id="GO:1902936">
    <property type="term" value="F:phosphatidylinositol bisphosphate binding"/>
    <property type="evidence" value="ECO:0007669"/>
    <property type="project" value="TreeGrafter"/>
</dbReference>
<dbReference type="Gene3D" id="1.20.5.1200">
    <property type="entry name" value="Alpha-tocopherol transfer"/>
    <property type="match status" value="1"/>
</dbReference>
<dbReference type="PANTHER" id="PTHR10174">
    <property type="entry name" value="ALPHA-TOCOPHEROL TRANSFER PROTEIN-RELATED"/>
    <property type="match status" value="1"/>
</dbReference>
<dbReference type="OrthoDB" id="6682367at2759"/>
<dbReference type="Gene3D" id="1.10.8.20">
    <property type="entry name" value="N-terminal domain of phosphatidylinositol transfer protein sec14p"/>
    <property type="match status" value="1"/>
</dbReference>
<dbReference type="AlphaFoldDB" id="A0A8S0YLE7"/>
<dbReference type="SUPFAM" id="SSF52087">
    <property type="entry name" value="CRAL/TRIO domain"/>
    <property type="match status" value="1"/>
</dbReference>
<comment type="caution">
    <text evidence="2">The sequence shown here is derived from an EMBL/GenBank/DDBJ whole genome shotgun (WGS) entry which is preliminary data.</text>
</comment>
<dbReference type="Pfam" id="PF00650">
    <property type="entry name" value="CRAL_TRIO"/>
    <property type="match status" value="1"/>
</dbReference>
<protein>
    <recommendedName>
        <fullName evidence="1">CRAL-TRIO domain-containing protein</fullName>
    </recommendedName>
</protein>
<dbReference type="PRINTS" id="PR00180">
    <property type="entry name" value="CRETINALDHBP"/>
</dbReference>
<dbReference type="SMART" id="SM00516">
    <property type="entry name" value="SEC14"/>
    <property type="match status" value="1"/>
</dbReference>
<proteinExistence type="predicted"/>
<dbReference type="InterPro" id="IPR001251">
    <property type="entry name" value="CRAL-TRIO_dom"/>
</dbReference>
<dbReference type="Proteomes" id="UP000494106">
    <property type="component" value="Unassembled WGS sequence"/>
</dbReference>
<sequence length="362" mass="41805">MRRRGIMTSPPNADLLCRIGPPLLFIKDLTHLRRSNSFISSTTYRNRESKMKMKQDILEQPAGEMWKNIRVELKEDVNTRDRDVAAIREWLNRQPHLPNDWDTAPIMTFLRGSSFSLEKCKKKLDMYFTMRAACPEFFSKRDATRPELDDIMTNKIQGPPLPGITPNGRRVTICRGIHPDLNAQQITDTLKLALMIGDVRLTEEKEGVAGDIYVLDAAILGPSLLAKLSAATIKKFMICIQEAYPIKLKEVHIVNTSPLVERFVNFVKPFLKEKIRKRIFIHKDVKDLYKFIPQDMLPTEYGGQCGTMAQLQEQWKLKLQEYREWFKKQDAIMANESLRPGKPTNYDELFGIDGSFRQLSID</sequence>
<dbReference type="SUPFAM" id="SSF46938">
    <property type="entry name" value="CRAL/TRIO N-terminal domain"/>
    <property type="match status" value="1"/>
</dbReference>
<name>A0A8S0YLE7_ARCPL</name>
<dbReference type="PANTHER" id="PTHR10174:SF230">
    <property type="entry name" value="ALPHA-TOCOPHEROL TRANSFER PROTEIN-LIKE"/>
    <property type="match status" value="1"/>
</dbReference>
<dbReference type="InterPro" id="IPR036273">
    <property type="entry name" value="CRAL/TRIO_N_dom_sf"/>
</dbReference>
<evidence type="ECO:0000313" key="3">
    <source>
        <dbReference type="Proteomes" id="UP000494106"/>
    </source>
</evidence>
<dbReference type="PROSITE" id="PS50191">
    <property type="entry name" value="CRAL_TRIO"/>
    <property type="match status" value="1"/>
</dbReference>
<dbReference type="GO" id="GO:0016020">
    <property type="term" value="C:membrane"/>
    <property type="evidence" value="ECO:0007669"/>
    <property type="project" value="TreeGrafter"/>
</dbReference>
<keyword evidence="3" id="KW-1185">Reference proteome</keyword>
<dbReference type="Gene3D" id="3.40.525.10">
    <property type="entry name" value="CRAL-TRIO lipid binding domain"/>
    <property type="match status" value="1"/>
</dbReference>
<evidence type="ECO:0000259" key="1">
    <source>
        <dbReference type="PROSITE" id="PS50191"/>
    </source>
</evidence>
<evidence type="ECO:0000313" key="2">
    <source>
        <dbReference type="EMBL" id="CAB3220128.1"/>
    </source>
</evidence>
<dbReference type="InterPro" id="IPR036865">
    <property type="entry name" value="CRAL-TRIO_dom_sf"/>
</dbReference>
<gene>
    <name evidence="2" type="ORF">APLA_LOCUS136</name>
</gene>
<organism evidence="2 3">
    <name type="scientific">Arctia plantaginis</name>
    <name type="common">Wood tiger moth</name>
    <name type="synonym">Phalaena plantaginis</name>
    <dbReference type="NCBI Taxonomy" id="874455"/>
    <lineage>
        <taxon>Eukaryota</taxon>
        <taxon>Metazoa</taxon>
        <taxon>Ecdysozoa</taxon>
        <taxon>Arthropoda</taxon>
        <taxon>Hexapoda</taxon>
        <taxon>Insecta</taxon>
        <taxon>Pterygota</taxon>
        <taxon>Neoptera</taxon>
        <taxon>Endopterygota</taxon>
        <taxon>Lepidoptera</taxon>
        <taxon>Glossata</taxon>
        <taxon>Ditrysia</taxon>
        <taxon>Noctuoidea</taxon>
        <taxon>Erebidae</taxon>
        <taxon>Arctiinae</taxon>
        <taxon>Arctia</taxon>
    </lineage>
</organism>
<reference evidence="2 3" key="1">
    <citation type="submission" date="2020-04" db="EMBL/GenBank/DDBJ databases">
        <authorList>
            <person name="Wallbank WR R."/>
            <person name="Pardo Diaz C."/>
            <person name="Kozak K."/>
            <person name="Martin S."/>
            <person name="Jiggins C."/>
            <person name="Moest M."/>
            <person name="Warren A I."/>
            <person name="Byers J.R.P. K."/>
            <person name="Montejo-Kovacevich G."/>
            <person name="Yen C E."/>
        </authorList>
    </citation>
    <scope>NUCLEOTIDE SEQUENCE [LARGE SCALE GENOMIC DNA]</scope>
</reference>